<keyword evidence="7" id="KW-1185">Reference proteome</keyword>
<reference evidence="8" key="1">
    <citation type="submission" date="2016-06" db="UniProtKB">
        <authorList>
            <consortium name="WormBaseParasite"/>
        </authorList>
    </citation>
    <scope>IDENTIFICATION</scope>
</reference>
<feature type="domain" description="EIPR1-like beta-propeller" evidence="5">
    <location>
        <begin position="82"/>
        <end position="209"/>
    </location>
</feature>
<dbReference type="GO" id="GO:0016567">
    <property type="term" value="P:protein ubiquitination"/>
    <property type="evidence" value="ECO:0007669"/>
    <property type="project" value="TreeGrafter"/>
</dbReference>
<dbReference type="Proteomes" id="UP000270296">
    <property type="component" value="Unassembled WGS sequence"/>
</dbReference>
<dbReference type="InterPro" id="IPR019775">
    <property type="entry name" value="WD40_repeat_CS"/>
</dbReference>
<proteinExistence type="inferred from homology"/>
<sequence length="309" mass="35688">MMFSSISYLITVYFLHYDEELNQVSKEVYTHPIGELWNLSVFPADRRIIATCYDAGFKYYKFVSFICIYWQIVSDKVLSAAASYKVICGKWNPHHNCNSFVTVIGGTVSGTDIRSNKLEILKLFSFLSRTTFSIQAHPNYVRDIDLNPNRNYYLATAGDDCRILFWDTRVVKQPMKSVLSHSHWVWSIRYNPIHDQLFISSGSDARVVLHCIVSISSEALEMADASEEPDCPSNQFSLYDLINLSPNRSNRDIFRLTDGVIRRYEDHEESVYCCEWSSVDPWVFASLSYDGRVIINTVPRKIKYSILNL</sequence>
<dbReference type="EMBL" id="UZAM01008477">
    <property type="protein sequence ID" value="VDP05129.1"/>
    <property type="molecule type" value="Genomic_DNA"/>
</dbReference>
<feature type="repeat" description="WD" evidence="4">
    <location>
        <begin position="134"/>
        <end position="169"/>
    </location>
</feature>
<comment type="similarity">
    <text evidence="1">Belongs to the WD repeat EIPR1 family.</text>
</comment>
<dbReference type="WBParaSite" id="SBAD_0000487201-mRNA-1">
    <property type="protein sequence ID" value="SBAD_0000487201-mRNA-1"/>
    <property type="gene ID" value="SBAD_0000487201"/>
</dbReference>
<keyword evidence="3" id="KW-0677">Repeat</keyword>
<dbReference type="Pfam" id="PF23609">
    <property type="entry name" value="Beta-prop_EIPR1"/>
    <property type="match status" value="1"/>
</dbReference>
<dbReference type="InterPro" id="IPR036322">
    <property type="entry name" value="WD40_repeat_dom_sf"/>
</dbReference>
<keyword evidence="2 4" id="KW-0853">WD repeat</keyword>
<dbReference type="InterPro" id="IPR015943">
    <property type="entry name" value="WD40/YVTN_repeat-like_dom_sf"/>
</dbReference>
<dbReference type="InterPro" id="IPR040323">
    <property type="entry name" value="EIPR1"/>
</dbReference>
<dbReference type="InterPro" id="IPR059104">
    <property type="entry name" value="Beta-prop_EIPR1-like"/>
</dbReference>
<dbReference type="OrthoDB" id="196957at2759"/>
<organism evidence="8">
    <name type="scientific">Soboliphyme baturini</name>
    <dbReference type="NCBI Taxonomy" id="241478"/>
    <lineage>
        <taxon>Eukaryota</taxon>
        <taxon>Metazoa</taxon>
        <taxon>Ecdysozoa</taxon>
        <taxon>Nematoda</taxon>
        <taxon>Enoplea</taxon>
        <taxon>Dorylaimia</taxon>
        <taxon>Dioctophymatida</taxon>
        <taxon>Dioctophymatoidea</taxon>
        <taxon>Soboliphymatidae</taxon>
        <taxon>Soboliphyme</taxon>
    </lineage>
</organism>
<dbReference type="Pfam" id="PF00400">
    <property type="entry name" value="WD40"/>
    <property type="match status" value="1"/>
</dbReference>
<dbReference type="SUPFAM" id="SSF50978">
    <property type="entry name" value="WD40 repeat-like"/>
    <property type="match status" value="1"/>
</dbReference>
<reference evidence="6 7" key="2">
    <citation type="submission" date="2018-11" db="EMBL/GenBank/DDBJ databases">
        <authorList>
            <consortium name="Pathogen Informatics"/>
        </authorList>
    </citation>
    <scope>NUCLEOTIDE SEQUENCE [LARGE SCALE GENOMIC DNA]</scope>
</reference>
<evidence type="ECO:0000313" key="7">
    <source>
        <dbReference type="Proteomes" id="UP000270296"/>
    </source>
</evidence>
<evidence type="ECO:0000259" key="5">
    <source>
        <dbReference type="Pfam" id="PF23609"/>
    </source>
</evidence>
<dbReference type="AlphaFoldDB" id="A0A183IM30"/>
<dbReference type="PANTHER" id="PTHR14205">
    <property type="entry name" value="WD-REPEAT PROTEIN"/>
    <property type="match status" value="1"/>
</dbReference>
<evidence type="ECO:0000256" key="3">
    <source>
        <dbReference type="ARBA" id="ARBA00022737"/>
    </source>
</evidence>
<dbReference type="PROSITE" id="PS00678">
    <property type="entry name" value="WD_REPEATS_1"/>
    <property type="match status" value="1"/>
</dbReference>
<gene>
    <name evidence="6" type="ORF">SBAD_LOCUS4676</name>
</gene>
<dbReference type="PANTHER" id="PTHR14205:SF15">
    <property type="entry name" value="EARP AND GARP COMPLEX-INTERACTING PROTEIN 1"/>
    <property type="match status" value="1"/>
</dbReference>
<accession>A0A183IM30</accession>
<evidence type="ECO:0000256" key="1">
    <source>
        <dbReference type="ARBA" id="ARBA00005672"/>
    </source>
</evidence>
<protein>
    <submittedName>
        <fullName evidence="8">WD_REPEATS_REGION domain-containing protein</fullName>
    </submittedName>
</protein>
<evidence type="ECO:0000313" key="8">
    <source>
        <dbReference type="WBParaSite" id="SBAD_0000487201-mRNA-1"/>
    </source>
</evidence>
<evidence type="ECO:0000313" key="6">
    <source>
        <dbReference type="EMBL" id="VDP05129.1"/>
    </source>
</evidence>
<dbReference type="PROSITE" id="PS50082">
    <property type="entry name" value="WD_REPEATS_2"/>
    <property type="match status" value="1"/>
</dbReference>
<dbReference type="SMART" id="SM00320">
    <property type="entry name" value="WD40"/>
    <property type="match status" value="4"/>
</dbReference>
<name>A0A183IM30_9BILA</name>
<evidence type="ECO:0000256" key="4">
    <source>
        <dbReference type="PROSITE-ProRule" id="PRU00221"/>
    </source>
</evidence>
<dbReference type="PROSITE" id="PS50294">
    <property type="entry name" value="WD_REPEATS_REGION"/>
    <property type="match status" value="1"/>
</dbReference>
<dbReference type="Gene3D" id="2.130.10.10">
    <property type="entry name" value="YVTN repeat-like/Quinoprotein amine dehydrogenase"/>
    <property type="match status" value="1"/>
</dbReference>
<evidence type="ECO:0000256" key="2">
    <source>
        <dbReference type="ARBA" id="ARBA00022574"/>
    </source>
</evidence>
<dbReference type="InterPro" id="IPR001680">
    <property type="entry name" value="WD40_rpt"/>
</dbReference>